<evidence type="ECO:0000256" key="2">
    <source>
        <dbReference type="ARBA" id="ARBA00023063"/>
    </source>
</evidence>
<evidence type="ECO:0000256" key="1">
    <source>
        <dbReference type="ARBA" id="ARBA00023002"/>
    </source>
</evidence>
<dbReference type="Proteomes" id="UP001347146">
    <property type="component" value="Unassembled WGS sequence"/>
</dbReference>
<evidence type="ECO:0000313" key="6">
    <source>
        <dbReference type="Proteomes" id="UP001347146"/>
    </source>
</evidence>
<keyword evidence="1" id="KW-0560">Oxidoreductase</keyword>
<organism evidence="5 6">
    <name type="scientific">Gordonia sesuvii</name>
    <dbReference type="NCBI Taxonomy" id="3116777"/>
    <lineage>
        <taxon>Bacteria</taxon>
        <taxon>Bacillati</taxon>
        <taxon>Actinomycetota</taxon>
        <taxon>Actinomycetes</taxon>
        <taxon>Mycobacteriales</taxon>
        <taxon>Gordoniaceae</taxon>
        <taxon>Gordonia</taxon>
    </lineage>
</organism>
<feature type="domain" description="Rieske-like [2Fe-2S]" evidence="4">
    <location>
        <begin position="25"/>
        <end position="139"/>
    </location>
</feature>
<dbReference type="PANTHER" id="PTHR40562">
    <property type="match status" value="1"/>
</dbReference>
<evidence type="ECO:0000256" key="3">
    <source>
        <dbReference type="SAM" id="MobiDB-lite"/>
    </source>
</evidence>
<dbReference type="Pfam" id="PF13806">
    <property type="entry name" value="Rieske_2"/>
    <property type="match status" value="1"/>
</dbReference>
<dbReference type="PROSITE" id="PS51300">
    <property type="entry name" value="NIRD"/>
    <property type="match status" value="1"/>
</dbReference>
<dbReference type="SUPFAM" id="SSF50022">
    <property type="entry name" value="ISP domain"/>
    <property type="match status" value="1"/>
</dbReference>
<feature type="region of interest" description="Disordered" evidence="3">
    <location>
        <begin position="1"/>
        <end position="21"/>
    </location>
</feature>
<proteinExistence type="predicted"/>
<name>A0ABU7MDD9_9ACTN</name>
<evidence type="ECO:0000259" key="4">
    <source>
        <dbReference type="Pfam" id="PF13806"/>
    </source>
</evidence>
<dbReference type="InterPro" id="IPR012748">
    <property type="entry name" value="Rieske-like_NirD"/>
</dbReference>
<reference evidence="5 6" key="1">
    <citation type="submission" date="2024-01" db="EMBL/GenBank/DDBJ databases">
        <title>Draft genome sequence of Gordonia sp. LSe1-13.</title>
        <authorList>
            <person name="Suphannarot A."/>
            <person name="Mingma R."/>
        </authorList>
    </citation>
    <scope>NUCLEOTIDE SEQUENCE [LARGE SCALE GENOMIC DNA]</scope>
    <source>
        <strain evidence="5 6">LSe1-13</strain>
    </source>
</reference>
<feature type="compositionally biased region" description="Polar residues" evidence="3">
    <location>
        <begin position="1"/>
        <end position="19"/>
    </location>
</feature>
<accession>A0ABU7MDD9</accession>
<gene>
    <name evidence="5" type="primary">nirD</name>
    <name evidence="5" type="ORF">VZC37_10910</name>
</gene>
<protein>
    <submittedName>
        <fullName evidence="5">Nitrite reductase small subunit NirD</fullName>
    </submittedName>
</protein>
<dbReference type="RefSeq" id="WP_330432528.1">
    <property type="nucleotide sequence ID" value="NZ_JAZDUF010000003.1"/>
</dbReference>
<dbReference type="InterPro" id="IPR036922">
    <property type="entry name" value="Rieske_2Fe-2S_sf"/>
</dbReference>
<keyword evidence="2" id="KW-0534">Nitrate assimilation</keyword>
<keyword evidence="6" id="KW-1185">Reference proteome</keyword>
<dbReference type="PANTHER" id="PTHR40562:SF1">
    <property type="entry name" value="NITRITE REDUCTASE (NADH) SMALL SUBUNIT"/>
    <property type="match status" value="1"/>
</dbReference>
<dbReference type="Gene3D" id="2.102.10.10">
    <property type="entry name" value="Rieske [2Fe-2S] iron-sulphur domain"/>
    <property type="match status" value="1"/>
</dbReference>
<comment type="caution">
    <text evidence="5">The sequence shown here is derived from an EMBL/GenBank/DDBJ whole genome shotgun (WGS) entry which is preliminary data.</text>
</comment>
<dbReference type="NCBIfam" id="TIGR02378">
    <property type="entry name" value="nirD_assim_sml"/>
    <property type="match status" value="1"/>
</dbReference>
<dbReference type="CDD" id="cd03529">
    <property type="entry name" value="Rieske_NirD"/>
    <property type="match status" value="1"/>
</dbReference>
<evidence type="ECO:0000313" key="5">
    <source>
        <dbReference type="EMBL" id="MEE3850843.1"/>
    </source>
</evidence>
<dbReference type="EMBL" id="JAZDUF010000003">
    <property type="protein sequence ID" value="MEE3850843.1"/>
    <property type="molecule type" value="Genomic_DNA"/>
</dbReference>
<sequence length="144" mass="15192">MTVAEQSAANEPADPTTSPDAVPGTWVRACAIADLAIGRGAGVLGPDFEQAALFRIPAVETDREAVVGRTRLYAVGNIDPFSRAAVLSRGVAGDRGGEPTVASPLGKQVFSLRTGICLDDESMSVPSYAVRVVDDIVEVYFQRR</sequence>
<dbReference type="InterPro" id="IPR017881">
    <property type="entry name" value="NirD"/>
</dbReference>